<dbReference type="SUPFAM" id="SSF50969">
    <property type="entry name" value="YVTN repeat-like/Quinoprotein amine dehydrogenase"/>
    <property type="match status" value="1"/>
</dbReference>
<dbReference type="InterPro" id="IPR011044">
    <property type="entry name" value="Quino_amine_DH_bsu"/>
</dbReference>
<dbReference type="Pfam" id="PF05096">
    <property type="entry name" value="Glu_cyclase_2"/>
    <property type="match status" value="1"/>
</dbReference>
<protein>
    <recommendedName>
        <fullName evidence="2">Glutamine cyclotransferase</fullName>
    </recommendedName>
</protein>
<dbReference type="AlphaFoldDB" id="A0A7S3EIL9"/>
<evidence type="ECO:0008006" key="2">
    <source>
        <dbReference type="Google" id="ProtNLM"/>
    </source>
</evidence>
<organism evidence="1">
    <name type="scientific">Rhodosorus marinus</name>
    <dbReference type="NCBI Taxonomy" id="101924"/>
    <lineage>
        <taxon>Eukaryota</taxon>
        <taxon>Rhodophyta</taxon>
        <taxon>Stylonematophyceae</taxon>
        <taxon>Stylonematales</taxon>
        <taxon>Stylonemataceae</taxon>
        <taxon>Rhodosorus</taxon>
    </lineage>
</organism>
<dbReference type="Gene3D" id="2.130.10.10">
    <property type="entry name" value="YVTN repeat-like/Quinoprotein amine dehydrogenase"/>
    <property type="match status" value="1"/>
</dbReference>
<evidence type="ECO:0000313" key="1">
    <source>
        <dbReference type="EMBL" id="CAE0054996.1"/>
    </source>
</evidence>
<dbReference type="PANTHER" id="PTHR31270:SF1">
    <property type="entry name" value="GLUTAMINYL-PEPTIDE CYCLOTRANSFERASE"/>
    <property type="match status" value="1"/>
</dbReference>
<reference evidence="1" key="1">
    <citation type="submission" date="2021-01" db="EMBL/GenBank/DDBJ databases">
        <authorList>
            <person name="Corre E."/>
            <person name="Pelletier E."/>
            <person name="Niang G."/>
            <person name="Scheremetjew M."/>
            <person name="Finn R."/>
            <person name="Kale V."/>
            <person name="Holt S."/>
            <person name="Cochrane G."/>
            <person name="Meng A."/>
            <person name="Brown T."/>
            <person name="Cohen L."/>
        </authorList>
    </citation>
    <scope>NUCLEOTIDE SEQUENCE</scope>
    <source>
        <strain evidence="1">CCMP 769</strain>
    </source>
</reference>
<accession>A0A7S3EIL9</accession>
<name>A0A7S3EIL9_9RHOD</name>
<gene>
    <name evidence="1" type="ORF">RMAR00112_LOCUS23025</name>
</gene>
<dbReference type="InterPro" id="IPR015943">
    <property type="entry name" value="WD40/YVTN_repeat-like_dom_sf"/>
</dbReference>
<dbReference type="InterPro" id="IPR007788">
    <property type="entry name" value="QCT"/>
</dbReference>
<dbReference type="PANTHER" id="PTHR31270">
    <property type="entry name" value="GLUTAMINYL-PEPTIDE CYCLOTRANSFERASE"/>
    <property type="match status" value="1"/>
</dbReference>
<dbReference type="EMBL" id="HBHW01029682">
    <property type="protein sequence ID" value="CAE0054996.1"/>
    <property type="molecule type" value="Transcribed_RNA"/>
</dbReference>
<sequence>MAGFVEMVSLSTRQQIRVGMSARTPVFQVKVVDRISHDCFAFTQGLAFDGNGDLFESTGMYGESEIRRLDPDSGEILQREALEYRRFGEGVTISRGKILQLTWRSGTGFVRDRHTLKELDTWEFDGDGWGITTDASDNLLFLTDGTEIIRILDSTTRRPIGSLVVTDGTRRIKLLNDIQFIEGELWANVWMSDVLAVIDTKTGSVNRWIDLRGLLVQSSVAPEVRPDVLNGLAYDPTKKRMLVTGKYWPQMFYIEVADEPIDHLIEDIDQSFVDLGWLRWFTKAMNIG</sequence>
<proteinExistence type="predicted"/>
<dbReference type="GO" id="GO:0016603">
    <property type="term" value="F:glutaminyl-peptide cyclotransferase activity"/>
    <property type="evidence" value="ECO:0007669"/>
    <property type="project" value="InterPro"/>
</dbReference>